<dbReference type="RefSeq" id="WP_126465605.1">
    <property type="nucleotide sequence ID" value="NZ_LR134523.1"/>
</dbReference>
<keyword evidence="4" id="KW-1185">Reference proteome</keyword>
<protein>
    <submittedName>
        <fullName evidence="3">Predicted NADH:ubiquinone oxidoreductase, subunit RnfG</fullName>
    </submittedName>
</protein>
<dbReference type="GO" id="GO:0010181">
    <property type="term" value="F:FMN binding"/>
    <property type="evidence" value="ECO:0007669"/>
    <property type="project" value="InterPro"/>
</dbReference>
<dbReference type="Pfam" id="PF04205">
    <property type="entry name" value="FMN_bind"/>
    <property type="match status" value="1"/>
</dbReference>
<evidence type="ECO:0000313" key="3">
    <source>
        <dbReference type="EMBL" id="VEJ35851.1"/>
    </source>
</evidence>
<keyword evidence="1" id="KW-0732">Signal</keyword>
<keyword evidence="3" id="KW-0830">Ubiquinone</keyword>
<dbReference type="PROSITE" id="PS51257">
    <property type="entry name" value="PROKAR_LIPOPROTEIN"/>
    <property type="match status" value="1"/>
</dbReference>
<feature type="domain" description="FMN-binding" evidence="2">
    <location>
        <begin position="37"/>
        <end position="116"/>
    </location>
</feature>
<proteinExistence type="predicted"/>
<accession>A0A448V211</accession>
<dbReference type="Gene3D" id="3.90.1010.20">
    <property type="match status" value="1"/>
</dbReference>
<dbReference type="GO" id="GO:0016020">
    <property type="term" value="C:membrane"/>
    <property type="evidence" value="ECO:0007669"/>
    <property type="project" value="InterPro"/>
</dbReference>
<dbReference type="KEGG" id="piv:NCTC13079_01035"/>
<feature type="chain" id="PRO_5039621277" evidence="1">
    <location>
        <begin position="20"/>
        <end position="117"/>
    </location>
</feature>
<dbReference type="EMBL" id="LR134523">
    <property type="protein sequence ID" value="VEJ35851.1"/>
    <property type="molecule type" value="Genomic_DNA"/>
</dbReference>
<feature type="signal peptide" evidence="1">
    <location>
        <begin position="1"/>
        <end position="19"/>
    </location>
</feature>
<sequence length="117" mass="11791">MKKMAALGATALLAFTLAACGNGAIYKDGTYTGEAPGYDPENPIKVEVTVADGKLSDIQILNHGESVDKIPQAQDALDTLPGAIVKKGSTDIDGVSGATKTSGGIKSAVDAALSEAK</sequence>
<gene>
    <name evidence="3" type="ORF">NCTC13079_01035</name>
</gene>
<dbReference type="SMART" id="SM00900">
    <property type="entry name" value="FMN_bind"/>
    <property type="match status" value="1"/>
</dbReference>
<name>A0A448V211_9FIRM</name>
<dbReference type="Proteomes" id="UP000269544">
    <property type="component" value="Chromosome"/>
</dbReference>
<evidence type="ECO:0000259" key="2">
    <source>
        <dbReference type="SMART" id="SM00900"/>
    </source>
</evidence>
<dbReference type="InterPro" id="IPR007329">
    <property type="entry name" value="FMN-bd"/>
</dbReference>
<reference evidence="3 4" key="1">
    <citation type="submission" date="2018-12" db="EMBL/GenBank/DDBJ databases">
        <authorList>
            <consortium name="Pathogen Informatics"/>
        </authorList>
    </citation>
    <scope>NUCLEOTIDE SEQUENCE [LARGE SCALE GENOMIC DNA]</scope>
    <source>
        <strain evidence="3 4">NCTC13079</strain>
    </source>
</reference>
<organism evidence="3 4">
    <name type="scientific">Aedoeadaptatus ivorii</name>
    <dbReference type="NCBI Taxonomy" id="54006"/>
    <lineage>
        <taxon>Bacteria</taxon>
        <taxon>Bacillati</taxon>
        <taxon>Bacillota</taxon>
        <taxon>Tissierellia</taxon>
        <taxon>Tissierellales</taxon>
        <taxon>Peptoniphilaceae</taxon>
        <taxon>Aedoeadaptatus</taxon>
    </lineage>
</organism>
<dbReference type="AlphaFoldDB" id="A0A448V211"/>
<dbReference type="OrthoDB" id="9806398at2"/>
<evidence type="ECO:0000256" key="1">
    <source>
        <dbReference type="SAM" id="SignalP"/>
    </source>
</evidence>
<evidence type="ECO:0000313" key="4">
    <source>
        <dbReference type="Proteomes" id="UP000269544"/>
    </source>
</evidence>